<comment type="caution">
    <text evidence="2">The sequence shown here is derived from an EMBL/GenBank/DDBJ whole genome shotgun (WGS) entry which is preliminary data.</text>
</comment>
<evidence type="ECO:0000259" key="1">
    <source>
        <dbReference type="Pfam" id="PF00535"/>
    </source>
</evidence>
<dbReference type="CDD" id="cd00761">
    <property type="entry name" value="Glyco_tranf_GTA_type"/>
    <property type="match status" value="1"/>
</dbReference>
<keyword evidence="3" id="KW-1185">Reference proteome</keyword>
<dbReference type="AlphaFoldDB" id="W4L4E5"/>
<proteinExistence type="predicted"/>
<dbReference type="Gene3D" id="3.90.550.10">
    <property type="entry name" value="Spore Coat Polysaccharide Biosynthesis Protein SpsA, Chain A"/>
    <property type="match status" value="1"/>
</dbReference>
<feature type="domain" description="Glycosyltransferase 2-like" evidence="1">
    <location>
        <begin position="2"/>
        <end position="109"/>
    </location>
</feature>
<protein>
    <recommendedName>
        <fullName evidence="1">Glycosyltransferase 2-like domain-containing protein</fullName>
    </recommendedName>
</protein>
<dbReference type="Pfam" id="PF00535">
    <property type="entry name" value="Glycos_transf_2"/>
    <property type="match status" value="1"/>
</dbReference>
<dbReference type="PANTHER" id="PTHR22916:SF3">
    <property type="entry name" value="UDP-GLCNAC:BETAGAL BETA-1,3-N-ACETYLGLUCOSAMINYLTRANSFERASE-LIKE PROTEIN 1"/>
    <property type="match status" value="1"/>
</dbReference>
<dbReference type="SUPFAM" id="SSF53448">
    <property type="entry name" value="Nucleotide-diphospho-sugar transferases"/>
    <property type="match status" value="1"/>
</dbReference>
<dbReference type="Proteomes" id="UP000019141">
    <property type="component" value="Unassembled WGS sequence"/>
</dbReference>
<accession>W4L4E5</accession>
<evidence type="ECO:0000313" key="2">
    <source>
        <dbReference type="EMBL" id="ETW92196.1"/>
    </source>
</evidence>
<evidence type="ECO:0000313" key="3">
    <source>
        <dbReference type="Proteomes" id="UP000019141"/>
    </source>
</evidence>
<gene>
    <name evidence="2" type="ORF">ETSY1_44730</name>
</gene>
<dbReference type="PANTHER" id="PTHR22916">
    <property type="entry name" value="GLYCOSYLTRANSFERASE"/>
    <property type="match status" value="1"/>
</dbReference>
<dbReference type="GO" id="GO:0016758">
    <property type="term" value="F:hexosyltransferase activity"/>
    <property type="evidence" value="ECO:0007669"/>
    <property type="project" value="UniProtKB-ARBA"/>
</dbReference>
<dbReference type="InterPro" id="IPR001173">
    <property type="entry name" value="Glyco_trans_2-like"/>
</dbReference>
<dbReference type="EMBL" id="AZHW01001602">
    <property type="protein sequence ID" value="ETW92196.1"/>
    <property type="molecule type" value="Genomic_DNA"/>
</dbReference>
<dbReference type="HOGENOM" id="CLU_025996_0_5_7"/>
<sequence length="287" mass="31725">MLPRVVESARKAGEDVEVVIVDDASIDETAKVCQTLEGIRYIRLDQNQGVAGARNVGILGCSGDYITFLDDDDLRLPGSLDLQLKALEAAPEAGFVYGRVIEGDDDCNPTSTARPQHCPTGDIFWQVLGWFFPPSRTVVFRKSCLLYVGMLNPALSGVDDWDLWIRIAERFPVTAVEESVAIWRGARATSGQGSSNWAKIIEAGTRAHEHGLKLPRAVAAPESKRREVHQRFLDNISDSLIYRTALALKEGPGLKTLKPMGIALRRNPSRVFRPASFKFFMKTLASR</sequence>
<reference evidence="2 3" key="1">
    <citation type="journal article" date="2014" name="Nature">
        <title>An environmental bacterial taxon with a large and distinct metabolic repertoire.</title>
        <authorList>
            <person name="Wilson M.C."/>
            <person name="Mori T."/>
            <person name="Ruckert C."/>
            <person name="Uria A.R."/>
            <person name="Helf M.J."/>
            <person name="Takada K."/>
            <person name="Gernert C."/>
            <person name="Steffens U.A."/>
            <person name="Heycke N."/>
            <person name="Schmitt S."/>
            <person name="Rinke C."/>
            <person name="Helfrich E.J."/>
            <person name="Brachmann A.O."/>
            <person name="Gurgui C."/>
            <person name="Wakimoto T."/>
            <person name="Kracht M."/>
            <person name="Crusemann M."/>
            <person name="Hentschel U."/>
            <person name="Abe I."/>
            <person name="Matsunaga S."/>
            <person name="Kalinowski J."/>
            <person name="Takeyama H."/>
            <person name="Piel J."/>
        </authorList>
    </citation>
    <scope>NUCLEOTIDE SEQUENCE [LARGE SCALE GENOMIC DNA]</scope>
    <source>
        <strain evidence="3">TSY1</strain>
    </source>
</reference>
<dbReference type="InterPro" id="IPR029044">
    <property type="entry name" value="Nucleotide-diphossugar_trans"/>
</dbReference>
<organism evidence="2 3">
    <name type="scientific">Entotheonella factor</name>
    <dbReference type="NCBI Taxonomy" id="1429438"/>
    <lineage>
        <taxon>Bacteria</taxon>
        <taxon>Pseudomonadati</taxon>
        <taxon>Nitrospinota/Tectimicrobiota group</taxon>
        <taxon>Candidatus Tectimicrobiota</taxon>
        <taxon>Candidatus Entotheonellia</taxon>
        <taxon>Candidatus Entotheonellales</taxon>
        <taxon>Candidatus Entotheonellaceae</taxon>
        <taxon>Candidatus Entotheonella</taxon>
    </lineage>
</organism>
<name>W4L4E5_ENTF1</name>